<dbReference type="Proteomes" id="UP000184275">
    <property type="component" value="Unassembled WGS sequence"/>
</dbReference>
<proteinExistence type="predicted"/>
<evidence type="ECO:0008006" key="3">
    <source>
        <dbReference type="Google" id="ProtNLM"/>
    </source>
</evidence>
<reference evidence="2" key="1">
    <citation type="submission" date="2016-11" db="EMBL/GenBank/DDBJ databases">
        <authorList>
            <person name="Varghese N."/>
            <person name="Submissions S."/>
        </authorList>
    </citation>
    <scope>NUCLEOTIDE SEQUENCE [LARGE SCALE GENOMIC DNA]</scope>
    <source>
        <strain evidence="2">UWOS</strain>
    </source>
</reference>
<dbReference type="PROSITE" id="PS51257">
    <property type="entry name" value="PROKAR_LIPOPROTEIN"/>
    <property type="match status" value="1"/>
</dbReference>
<evidence type="ECO:0000313" key="2">
    <source>
        <dbReference type="Proteomes" id="UP000184275"/>
    </source>
</evidence>
<dbReference type="EMBL" id="FRAW01000005">
    <property type="protein sequence ID" value="SHK39254.1"/>
    <property type="molecule type" value="Genomic_DNA"/>
</dbReference>
<name>A0A1M6S332_9BACT</name>
<dbReference type="AlphaFoldDB" id="A0A1M6S332"/>
<gene>
    <name evidence="1" type="ORF">SAMN05720469_10522</name>
</gene>
<keyword evidence="2" id="KW-1185">Reference proteome</keyword>
<evidence type="ECO:0000313" key="1">
    <source>
        <dbReference type="EMBL" id="SHK39254.1"/>
    </source>
</evidence>
<sequence>MFLDRLIFLFLFCGILFACLEVPDSPVLSMESPTLSACLIQNSSPCKTTLQASPNDSFSVIAKISPAYLEDSLHFSWKANGKILASNAQFKTDTSRVPDTLVAQDSYGNSLSFPLSFVFDTAPQISTKTIPANGDTLRGNATTAFLFAYSATDPDQNDSLFFTLELDSARFSVGTLTRIYQSGFSAGSHTFRVFVQDGYGLRDSSETIRFFVVEEK</sequence>
<accession>A0A1M6S332</accession>
<protein>
    <recommendedName>
        <fullName evidence="3">Ig-like domain-containing protein</fullName>
    </recommendedName>
</protein>
<dbReference type="RefSeq" id="WP_073302878.1">
    <property type="nucleotide sequence ID" value="NZ_FRAW01000005.1"/>
</dbReference>
<organism evidence="1 2">
    <name type="scientific">Fibrobacter intestinalis</name>
    <dbReference type="NCBI Taxonomy" id="28122"/>
    <lineage>
        <taxon>Bacteria</taxon>
        <taxon>Pseudomonadati</taxon>
        <taxon>Fibrobacterota</taxon>
        <taxon>Fibrobacteria</taxon>
        <taxon>Fibrobacterales</taxon>
        <taxon>Fibrobacteraceae</taxon>
        <taxon>Fibrobacter</taxon>
    </lineage>
</organism>